<sequence>MTSEQYTAFVPHRGVLEHNGMPCGAMNSPMILQQVMNRVFEETYTRVCGQDCWYGRHAKDVEFVWNQEREPEFEGLKGIVAEC</sequence>
<keyword evidence="2" id="KW-1185">Reference proteome</keyword>
<keyword evidence="1" id="KW-0695">RNA-directed DNA polymerase</keyword>
<dbReference type="Proteomes" id="UP000019763">
    <property type="component" value="Unassembled WGS sequence"/>
</dbReference>
<dbReference type="SUPFAM" id="SSF56672">
    <property type="entry name" value="DNA/RNA polymerases"/>
    <property type="match status" value="1"/>
</dbReference>
<proteinExistence type="predicted"/>
<organism evidence="1 2">
    <name type="scientific">Gregarina niphandrodes</name>
    <name type="common">Septate eugregarine</name>
    <dbReference type="NCBI Taxonomy" id="110365"/>
    <lineage>
        <taxon>Eukaryota</taxon>
        <taxon>Sar</taxon>
        <taxon>Alveolata</taxon>
        <taxon>Apicomplexa</taxon>
        <taxon>Conoidasida</taxon>
        <taxon>Gregarinasina</taxon>
        <taxon>Eugregarinorida</taxon>
        <taxon>Gregarinidae</taxon>
        <taxon>Gregarina</taxon>
    </lineage>
</organism>
<comment type="caution">
    <text evidence="1">The sequence shown here is derived from an EMBL/GenBank/DDBJ whole genome shotgun (WGS) entry which is preliminary data.</text>
</comment>
<dbReference type="VEuPathDB" id="CryptoDB:GNI_204240"/>
<protein>
    <submittedName>
        <fullName evidence="1">RNA-directed DNA polymerase</fullName>
    </submittedName>
</protein>
<dbReference type="InterPro" id="IPR043502">
    <property type="entry name" value="DNA/RNA_pol_sf"/>
</dbReference>
<dbReference type="GO" id="GO:0003964">
    <property type="term" value="F:RNA-directed DNA polymerase activity"/>
    <property type="evidence" value="ECO:0007669"/>
    <property type="project" value="UniProtKB-KW"/>
</dbReference>
<reference evidence="1" key="1">
    <citation type="submission" date="2013-12" db="EMBL/GenBank/DDBJ databases">
        <authorList>
            <person name="Omoto C.K."/>
            <person name="Sibley D."/>
            <person name="Venepally P."/>
            <person name="Hadjithomas M."/>
            <person name="Karamycheva S."/>
            <person name="Brunk B."/>
            <person name="Roos D."/>
            <person name="Caler E."/>
            <person name="Lorenzi H."/>
        </authorList>
    </citation>
    <scope>NUCLEOTIDE SEQUENCE</scope>
</reference>
<dbReference type="GeneID" id="22916421"/>
<evidence type="ECO:0000313" key="1">
    <source>
        <dbReference type="EMBL" id="EZG42950.1"/>
    </source>
</evidence>
<keyword evidence="1" id="KW-0548">Nucleotidyltransferase</keyword>
<dbReference type="EMBL" id="AFNH02001586">
    <property type="protein sequence ID" value="EZG42950.1"/>
    <property type="molecule type" value="Genomic_DNA"/>
</dbReference>
<keyword evidence="1" id="KW-0808">Transferase</keyword>
<name>A0A023AXG1_GRENI</name>
<evidence type="ECO:0000313" key="2">
    <source>
        <dbReference type="Proteomes" id="UP000019763"/>
    </source>
</evidence>
<gene>
    <name evidence="1" type="ORF">GNI_204240</name>
</gene>
<dbReference type="RefSeq" id="XP_011133774.1">
    <property type="nucleotide sequence ID" value="XM_011135472.1"/>
</dbReference>
<dbReference type="AlphaFoldDB" id="A0A023AXG1"/>
<accession>A0A023AXG1</accession>